<sequence>MLKSVIRLLQGHVVAPAISTPEDQGLCPAGTSEVPTTQRQEDVQVTYILTADHDRTKVGLQDWRRSAGECRRRVQQQQPPGLKTLDLNTQEGGTRRQKVRSFRKMIPRADPKLSSSSLKNAGILGSEVEPTDPRIT</sequence>
<gene>
    <name evidence="2" type="ORF">NDU88_001619</name>
</gene>
<dbReference type="AlphaFoldDB" id="A0AAV7MP91"/>
<dbReference type="EMBL" id="JANPWB010000013">
    <property type="protein sequence ID" value="KAJ1104207.1"/>
    <property type="molecule type" value="Genomic_DNA"/>
</dbReference>
<evidence type="ECO:0000313" key="2">
    <source>
        <dbReference type="EMBL" id="KAJ1104207.1"/>
    </source>
</evidence>
<dbReference type="Proteomes" id="UP001066276">
    <property type="component" value="Chromosome 9"/>
</dbReference>
<comment type="caution">
    <text evidence="2">The sequence shown here is derived from an EMBL/GenBank/DDBJ whole genome shotgun (WGS) entry which is preliminary data.</text>
</comment>
<feature type="compositionally biased region" description="Basic residues" evidence="1">
    <location>
        <begin position="95"/>
        <end position="106"/>
    </location>
</feature>
<name>A0AAV7MP91_PLEWA</name>
<evidence type="ECO:0000313" key="3">
    <source>
        <dbReference type="Proteomes" id="UP001066276"/>
    </source>
</evidence>
<evidence type="ECO:0000256" key="1">
    <source>
        <dbReference type="SAM" id="MobiDB-lite"/>
    </source>
</evidence>
<feature type="region of interest" description="Disordered" evidence="1">
    <location>
        <begin position="72"/>
        <end position="136"/>
    </location>
</feature>
<protein>
    <submittedName>
        <fullName evidence="2">Uncharacterized protein</fullName>
    </submittedName>
</protein>
<accession>A0AAV7MP91</accession>
<reference evidence="2" key="1">
    <citation type="journal article" date="2022" name="bioRxiv">
        <title>Sequencing and chromosome-scale assembly of the giantPleurodeles waltlgenome.</title>
        <authorList>
            <person name="Brown T."/>
            <person name="Elewa A."/>
            <person name="Iarovenko S."/>
            <person name="Subramanian E."/>
            <person name="Araus A.J."/>
            <person name="Petzold A."/>
            <person name="Susuki M."/>
            <person name="Suzuki K.-i.T."/>
            <person name="Hayashi T."/>
            <person name="Toyoda A."/>
            <person name="Oliveira C."/>
            <person name="Osipova E."/>
            <person name="Leigh N.D."/>
            <person name="Simon A."/>
            <person name="Yun M.H."/>
        </authorList>
    </citation>
    <scope>NUCLEOTIDE SEQUENCE</scope>
    <source>
        <strain evidence="2">20211129_DDA</strain>
        <tissue evidence="2">Liver</tissue>
    </source>
</reference>
<proteinExistence type="predicted"/>
<organism evidence="2 3">
    <name type="scientific">Pleurodeles waltl</name>
    <name type="common">Iberian ribbed newt</name>
    <dbReference type="NCBI Taxonomy" id="8319"/>
    <lineage>
        <taxon>Eukaryota</taxon>
        <taxon>Metazoa</taxon>
        <taxon>Chordata</taxon>
        <taxon>Craniata</taxon>
        <taxon>Vertebrata</taxon>
        <taxon>Euteleostomi</taxon>
        <taxon>Amphibia</taxon>
        <taxon>Batrachia</taxon>
        <taxon>Caudata</taxon>
        <taxon>Salamandroidea</taxon>
        <taxon>Salamandridae</taxon>
        <taxon>Pleurodelinae</taxon>
        <taxon>Pleurodeles</taxon>
    </lineage>
</organism>
<keyword evidence="3" id="KW-1185">Reference proteome</keyword>